<dbReference type="Pfam" id="PF08281">
    <property type="entry name" value="Sigma70_r4_2"/>
    <property type="match status" value="1"/>
</dbReference>
<dbReference type="SUPFAM" id="SSF88659">
    <property type="entry name" value="Sigma3 and sigma4 domains of RNA polymerase sigma factors"/>
    <property type="match status" value="1"/>
</dbReference>
<gene>
    <name evidence="10" type="ordered locus">Krad_1212</name>
</gene>
<dbReference type="PANTHER" id="PTHR43133:SF59">
    <property type="entry name" value="ECF RNA POLYMERASE SIGMA FACTOR SIGR"/>
    <property type="match status" value="1"/>
</dbReference>
<dbReference type="Gene3D" id="1.10.10.10">
    <property type="entry name" value="Winged helix-like DNA-binding domain superfamily/Winged helix DNA-binding domain"/>
    <property type="match status" value="1"/>
</dbReference>
<comment type="similarity">
    <text evidence="1 6">Belongs to the sigma-70 factor family. ECF subfamily.</text>
</comment>
<dbReference type="AlphaFoldDB" id="A6W7B1"/>
<dbReference type="GO" id="GO:0016987">
    <property type="term" value="F:sigma factor activity"/>
    <property type="evidence" value="ECO:0007669"/>
    <property type="project" value="UniProtKB-KW"/>
</dbReference>
<sequence length="257" mass="28662">MSFAPPLEPSRRVDARRGQPRTTAGPPGRRDGRGPRAARGAVPQGLPSDAMTEQTDRAPSEESADERAARFERDALPFLDQLYSAALRMTRNPADAEDLVQDAFAKAYGAFHQFTPGTNLKAWLYRILTNTYINTYRKKQREPQQSHSDEIEDWQLARAESHQSTGLRSAETEALEHLPDSDVKRALQQVPEDFRLAVYLADVEGFAYKEIAEIMGTPIGTVMSRLHRGRRLLRELLRDYAVGRGVSGAVPETEGAS</sequence>
<dbReference type="Pfam" id="PF04542">
    <property type="entry name" value="Sigma70_r2"/>
    <property type="match status" value="1"/>
</dbReference>
<dbReference type="Proteomes" id="UP000001116">
    <property type="component" value="Chromosome"/>
</dbReference>
<name>A6W7B1_KINRD</name>
<accession>A6W7B1</accession>
<dbReference type="PANTHER" id="PTHR43133">
    <property type="entry name" value="RNA POLYMERASE ECF-TYPE SIGMA FACTO"/>
    <property type="match status" value="1"/>
</dbReference>
<keyword evidence="5 6" id="KW-0804">Transcription</keyword>
<dbReference type="InterPro" id="IPR000838">
    <property type="entry name" value="RNA_pol_sigma70_ECF_CS"/>
</dbReference>
<dbReference type="GO" id="GO:0006950">
    <property type="term" value="P:response to stress"/>
    <property type="evidence" value="ECO:0007669"/>
    <property type="project" value="UniProtKB-ARBA"/>
</dbReference>
<dbReference type="NCBIfam" id="TIGR02937">
    <property type="entry name" value="sigma70-ECF"/>
    <property type="match status" value="1"/>
</dbReference>
<dbReference type="InterPro" id="IPR036388">
    <property type="entry name" value="WH-like_DNA-bd_sf"/>
</dbReference>
<dbReference type="Gene3D" id="1.10.1740.10">
    <property type="match status" value="1"/>
</dbReference>
<dbReference type="InterPro" id="IPR014284">
    <property type="entry name" value="RNA_pol_sigma-70_dom"/>
</dbReference>
<dbReference type="GO" id="GO:0006352">
    <property type="term" value="P:DNA-templated transcription initiation"/>
    <property type="evidence" value="ECO:0007669"/>
    <property type="project" value="InterPro"/>
</dbReference>
<dbReference type="KEGG" id="kra:Krad_1212"/>
<feature type="domain" description="RNA polymerase sigma factor 70 region 4 type 2" evidence="9">
    <location>
        <begin position="183"/>
        <end position="233"/>
    </location>
</feature>
<feature type="domain" description="RNA polymerase sigma-70 region 2" evidence="8">
    <location>
        <begin position="79"/>
        <end position="141"/>
    </location>
</feature>
<dbReference type="NCBIfam" id="TIGR02947">
    <property type="entry name" value="SigH_actino"/>
    <property type="match status" value="1"/>
</dbReference>
<dbReference type="PROSITE" id="PS01063">
    <property type="entry name" value="SIGMA70_ECF"/>
    <property type="match status" value="1"/>
</dbReference>
<keyword evidence="3 6" id="KW-0731">Sigma factor</keyword>
<proteinExistence type="inferred from homology"/>
<dbReference type="HOGENOM" id="CLU_047691_1_1_11"/>
<evidence type="ECO:0000313" key="10">
    <source>
        <dbReference type="EMBL" id="ABS02700.1"/>
    </source>
</evidence>
<dbReference type="CDD" id="cd06171">
    <property type="entry name" value="Sigma70_r4"/>
    <property type="match status" value="1"/>
</dbReference>
<dbReference type="RefSeq" id="WP_012084444.1">
    <property type="nucleotide sequence ID" value="NC_009664.2"/>
</dbReference>
<dbReference type="InterPro" id="IPR013324">
    <property type="entry name" value="RNA_pol_sigma_r3/r4-like"/>
</dbReference>
<keyword evidence="2 6" id="KW-0805">Transcription regulation</keyword>
<keyword evidence="11" id="KW-1185">Reference proteome</keyword>
<evidence type="ECO:0000256" key="7">
    <source>
        <dbReference type="SAM" id="MobiDB-lite"/>
    </source>
</evidence>
<protein>
    <recommendedName>
        <fullName evidence="6">RNA polymerase sigma factor</fullName>
    </recommendedName>
</protein>
<dbReference type="GO" id="GO:0003677">
    <property type="term" value="F:DNA binding"/>
    <property type="evidence" value="ECO:0007669"/>
    <property type="project" value="UniProtKB-KW"/>
</dbReference>
<organism evidence="10 11">
    <name type="scientific">Kineococcus radiotolerans (strain ATCC BAA-149 / DSM 14245 / SRS30216)</name>
    <dbReference type="NCBI Taxonomy" id="266940"/>
    <lineage>
        <taxon>Bacteria</taxon>
        <taxon>Bacillati</taxon>
        <taxon>Actinomycetota</taxon>
        <taxon>Actinomycetes</taxon>
        <taxon>Kineosporiales</taxon>
        <taxon>Kineosporiaceae</taxon>
        <taxon>Kineococcus</taxon>
    </lineage>
</organism>
<evidence type="ECO:0000259" key="8">
    <source>
        <dbReference type="Pfam" id="PF04542"/>
    </source>
</evidence>
<feature type="compositionally biased region" description="Basic and acidic residues" evidence="7">
    <location>
        <begin position="54"/>
        <end position="67"/>
    </location>
</feature>
<evidence type="ECO:0000313" key="11">
    <source>
        <dbReference type="Proteomes" id="UP000001116"/>
    </source>
</evidence>
<feature type="compositionally biased region" description="Low complexity" evidence="7">
    <location>
        <begin position="35"/>
        <end position="45"/>
    </location>
</feature>
<dbReference type="SUPFAM" id="SSF88946">
    <property type="entry name" value="Sigma2 domain of RNA polymerase sigma factors"/>
    <property type="match status" value="1"/>
</dbReference>
<dbReference type="InterPro" id="IPR007627">
    <property type="entry name" value="RNA_pol_sigma70_r2"/>
</dbReference>
<evidence type="ECO:0000256" key="6">
    <source>
        <dbReference type="RuleBase" id="RU000716"/>
    </source>
</evidence>
<evidence type="ECO:0000256" key="4">
    <source>
        <dbReference type="ARBA" id="ARBA00023125"/>
    </source>
</evidence>
<keyword evidence="4 6" id="KW-0238">DNA-binding</keyword>
<evidence type="ECO:0000256" key="5">
    <source>
        <dbReference type="ARBA" id="ARBA00023163"/>
    </source>
</evidence>
<evidence type="ECO:0000259" key="9">
    <source>
        <dbReference type="Pfam" id="PF08281"/>
    </source>
</evidence>
<dbReference type="InterPro" id="IPR013249">
    <property type="entry name" value="RNA_pol_sigma70_r4_t2"/>
</dbReference>
<dbReference type="InterPro" id="IPR013325">
    <property type="entry name" value="RNA_pol_sigma_r2"/>
</dbReference>
<dbReference type="eggNOG" id="COG1595">
    <property type="taxonomic scope" value="Bacteria"/>
</dbReference>
<evidence type="ECO:0000256" key="1">
    <source>
        <dbReference type="ARBA" id="ARBA00010641"/>
    </source>
</evidence>
<dbReference type="FunFam" id="1.10.10.10:FF:000068">
    <property type="entry name" value="RNA polymerase sigma factor"/>
    <property type="match status" value="1"/>
</dbReference>
<feature type="region of interest" description="Disordered" evidence="7">
    <location>
        <begin position="1"/>
        <end position="67"/>
    </location>
</feature>
<dbReference type="InterPro" id="IPR039425">
    <property type="entry name" value="RNA_pol_sigma-70-like"/>
</dbReference>
<dbReference type="EMBL" id="CP000750">
    <property type="protein sequence ID" value="ABS02700.1"/>
    <property type="molecule type" value="Genomic_DNA"/>
</dbReference>
<dbReference type="InterPro" id="IPR014293">
    <property type="entry name" value="RNA_pol_sigma70_actinobac"/>
</dbReference>
<dbReference type="STRING" id="266940.Krad_1212"/>
<reference evidence="11" key="1">
    <citation type="journal article" date="2008" name="PLoS ONE">
        <title>Survival in nuclear waste, extreme resistance, and potential applications gleaned from the genome sequence of Kineococcus radiotolerans SRS30216.</title>
        <authorList>
            <person name="Bagwell C.E."/>
            <person name="Bhat S."/>
            <person name="Hawkins G.M."/>
            <person name="Smith B.W."/>
            <person name="Biswas T."/>
            <person name="Hoover T.R."/>
            <person name="Saunders E."/>
            <person name="Han C.S."/>
            <person name="Tsodikov O.V."/>
            <person name="Shimkets L.J."/>
        </authorList>
    </citation>
    <scope>NUCLEOTIDE SEQUENCE [LARGE SCALE GENOMIC DNA]</scope>
    <source>
        <strain evidence="11">ATCC BAA-149 / DSM 14245 / SRS30216</strain>
    </source>
</reference>
<evidence type="ECO:0000256" key="3">
    <source>
        <dbReference type="ARBA" id="ARBA00023082"/>
    </source>
</evidence>
<evidence type="ECO:0000256" key="2">
    <source>
        <dbReference type="ARBA" id="ARBA00023015"/>
    </source>
</evidence>
<dbReference type="OrthoDB" id="9803470at2"/>